<dbReference type="Proteomes" id="UP000652761">
    <property type="component" value="Unassembled WGS sequence"/>
</dbReference>
<name>A0A843VDY1_COLES</name>
<gene>
    <name evidence="1" type="ORF">Taro_024535</name>
</gene>
<dbReference type="AlphaFoldDB" id="A0A843VDY1"/>
<proteinExistence type="predicted"/>
<reference evidence="1" key="1">
    <citation type="submission" date="2017-07" db="EMBL/GenBank/DDBJ databases">
        <title>Taro Niue Genome Assembly and Annotation.</title>
        <authorList>
            <person name="Atibalentja N."/>
            <person name="Keating K."/>
            <person name="Fields C.J."/>
        </authorList>
    </citation>
    <scope>NUCLEOTIDE SEQUENCE</scope>
    <source>
        <strain evidence="1">Niue_2</strain>
        <tissue evidence="1">Leaf</tissue>
    </source>
</reference>
<keyword evidence="2" id="KW-1185">Reference proteome</keyword>
<evidence type="ECO:0000313" key="2">
    <source>
        <dbReference type="Proteomes" id="UP000652761"/>
    </source>
</evidence>
<sequence length="61" mass="6776">MQRHIYIAVLSLGKIVDSTALILHHDFCSIDEAEIVLEVVVEEGSSSCGHLCSHSILREDR</sequence>
<dbReference type="EMBL" id="NMUH01001392">
    <property type="protein sequence ID" value="MQL91920.1"/>
    <property type="molecule type" value="Genomic_DNA"/>
</dbReference>
<protein>
    <submittedName>
        <fullName evidence="1">Uncharacterized protein</fullName>
    </submittedName>
</protein>
<organism evidence="1 2">
    <name type="scientific">Colocasia esculenta</name>
    <name type="common">Wild taro</name>
    <name type="synonym">Arum esculentum</name>
    <dbReference type="NCBI Taxonomy" id="4460"/>
    <lineage>
        <taxon>Eukaryota</taxon>
        <taxon>Viridiplantae</taxon>
        <taxon>Streptophyta</taxon>
        <taxon>Embryophyta</taxon>
        <taxon>Tracheophyta</taxon>
        <taxon>Spermatophyta</taxon>
        <taxon>Magnoliopsida</taxon>
        <taxon>Liliopsida</taxon>
        <taxon>Araceae</taxon>
        <taxon>Aroideae</taxon>
        <taxon>Colocasieae</taxon>
        <taxon>Colocasia</taxon>
    </lineage>
</organism>
<comment type="caution">
    <text evidence="1">The sequence shown here is derived from an EMBL/GenBank/DDBJ whole genome shotgun (WGS) entry which is preliminary data.</text>
</comment>
<evidence type="ECO:0000313" key="1">
    <source>
        <dbReference type="EMBL" id="MQL91920.1"/>
    </source>
</evidence>
<accession>A0A843VDY1</accession>